<comment type="caution">
    <text evidence="2">The sequence shown here is derived from an EMBL/GenBank/DDBJ whole genome shotgun (WGS) entry which is preliminary data.</text>
</comment>
<evidence type="ECO:0000256" key="1">
    <source>
        <dbReference type="SAM" id="MobiDB-lite"/>
    </source>
</evidence>
<dbReference type="Proteomes" id="UP001458880">
    <property type="component" value="Unassembled WGS sequence"/>
</dbReference>
<proteinExistence type="predicted"/>
<feature type="region of interest" description="Disordered" evidence="1">
    <location>
        <begin position="82"/>
        <end position="104"/>
    </location>
</feature>
<feature type="compositionally biased region" description="Basic and acidic residues" evidence="1">
    <location>
        <begin position="82"/>
        <end position="97"/>
    </location>
</feature>
<accession>A0AAW1LYG1</accession>
<keyword evidence="3" id="KW-1185">Reference proteome</keyword>
<name>A0AAW1LYG1_POPJA</name>
<sequence length="104" mass="12315">MEYLNPWYFIVLKERKVPKIVTGRPTMLTLKVEIELEICIKAKARMGYRDKDEINTVVAEFVKSNNLVLITEEVLKKMEEAECTERQKEKKNTTEIRKNKKLIL</sequence>
<evidence type="ECO:0000313" key="3">
    <source>
        <dbReference type="Proteomes" id="UP001458880"/>
    </source>
</evidence>
<protein>
    <submittedName>
        <fullName evidence="2">Uncharacterized protein</fullName>
    </submittedName>
</protein>
<gene>
    <name evidence="2" type="ORF">QE152_g9269</name>
</gene>
<reference evidence="2 3" key="1">
    <citation type="journal article" date="2024" name="BMC Genomics">
        <title>De novo assembly and annotation of Popillia japonica's genome with initial clues to its potential as an invasive pest.</title>
        <authorList>
            <person name="Cucini C."/>
            <person name="Boschi S."/>
            <person name="Funari R."/>
            <person name="Cardaioli E."/>
            <person name="Iannotti N."/>
            <person name="Marturano G."/>
            <person name="Paoli F."/>
            <person name="Bruttini M."/>
            <person name="Carapelli A."/>
            <person name="Frati F."/>
            <person name="Nardi F."/>
        </authorList>
    </citation>
    <scope>NUCLEOTIDE SEQUENCE [LARGE SCALE GENOMIC DNA]</scope>
    <source>
        <strain evidence="2">DMR45628</strain>
    </source>
</reference>
<evidence type="ECO:0000313" key="2">
    <source>
        <dbReference type="EMBL" id="KAK9739168.1"/>
    </source>
</evidence>
<dbReference type="EMBL" id="JASPKY010000078">
    <property type="protein sequence ID" value="KAK9739168.1"/>
    <property type="molecule type" value="Genomic_DNA"/>
</dbReference>
<dbReference type="AlphaFoldDB" id="A0AAW1LYG1"/>
<organism evidence="2 3">
    <name type="scientific">Popillia japonica</name>
    <name type="common">Japanese beetle</name>
    <dbReference type="NCBI Taxonomy" id="7064"/>
    <lineage>
        <taxon>Eukaryota</taxon>
        <taxon>Metazoa</taxon>
        <taxon>Ecdysozoa</taxon>
        <taxon>Arthropoda</taxon>
        <taxon>Hexapoda</taxon>
        <taxon>Insecta</taxon>
        <taxon>Pterygota</taxon>
        <taxon>Neoptera</taxon>
        <taxon>Endopterygota</taxon>
        <taxon>Coleoptera</taxon>
        <taxon>Polyphaga</taxon>
        <taxon>Scarabaeiformia</taxon>
        <taxon>Scarabaeidae</taxon>
        <taxon>Rutelinae</taxon>
        <taxon>Popillia</taxon>
    </lineage>
</organism>